<evidence type="ECO:0000256" key="1">
    <source>
        <dbReference type="SAM" id="MobiDB-lite"/>
    </source>
</evidence>
<dbReference type="Proteomes" id="UP001189429">
    <property type="component" value="Unassembled WGS sequence"/>
</dbReference>
<comment type="caution">
    <text evidence="2">The sequence shown here is derived from an EMBL/GenBank/DDBJ whole genome shotgun (WGS) entry which is preliminary data.</text>
</comment>
<feature type="region of interest" description="Disordered" evidence="1">
    <location>
        <begin position="36"/>
        <end position="55"/>
    </location>
</feature>
<gene>
    <name evidence="2" type="ORF">PCOR1329_LOCUS78347</name>
</gene>
<name>A0ABN9XNC1_9DINO</name>
<evidence type="ECO:0000313" key="3">
    <source>
        <dbReference type="Proteomes" id="UP001189429"/>
    </source>
</evidence>
<dbReference type="EMBL" id="CAUYUJ010020919">
    <property type="protein sequence ID" value="CAK0901399.1"/>
    <property type="molecule type" value="Genomic_DNA"/>
</dbReference>
<proteinExistence type="predicted"/>
<evidence type="ECO:0000313" key="2">
    <source>
        <dbReference type="EMBL" id="CAK0901399.1"/>
    </source>
</evidence>
<sequence>MVEKAKTTPLIDFKTEETQSFDKADEPCVLMTSEYSEHDTSATIEDDDNDTAVSPLRKADPFGVLTTSEYDSFATAERKELDKELDKVERNTLQYDGSATADFETLPKVLGDNLLASSLAGSVFDEYANMDGNRAPSKGTSKTCHSHGSYTSYSKRMAGFEPLQQGKAKGKGFRSVFP</sequence>
<reference evidence="2" key="1">
    <citation type="submission" date="2023-10" db="EMBL/GenBank/DDBJ databases">
        <authorList>
            <person name="Chen Y."/>
            <person name="Shah S."/>
            <person name="Dougan E. K."/>
            <person name="Thang M."/>
            <person name="Chan C."/>
        </authorList>
    </citation>
    <scope>NUCLEOTIDE SEQUENCE [LARGE SCALE GENOMIC DNA]</scope>
</reference>
<accession>A0ABN9XNC1</accession>
<protein>
    <submittedName>
        <fullName evidence="2">Uncharacterized protein</fullName>
    </submittedName>
</protein>
<keyword evidence="3" id="KW-1185">Reference proteome</keyword>
<organism evidence="2 3">
    <name type="scientific">Prorocentrum cordatum</name>
    <dbReference type="NCBI Taxonomy" id="2364126"/>
    <lineage>
        <taxon>Eukaryota</taxon>
        <taxon>Sar</taxon>
        <taxon>Alveolata</taxon>
        <taxon>Dinophyceae</taxon>
        <taxon>Prorocentrales</taxon>
        <taxon>Prorocentraceae</taxon>
        <taxon>Prorocentrum</taxon>
    </lineage>
</organism>